<gene>
    <name evidence="2" type="ORF">ACFLLB_03585</name>
</gene>
<proteinExistence type="predicted"/>
<organism evidence="2 3">
    <name type="scientific">Stenotrophomonas geniculata</name>
    <dbReference type="NCBI Taxonomy" id="86188"/>
    <lineage>
        <taxon>Bacteria</taxon>
        <taxon>Pseudomonadati</taxon>
        <taxon>Pseudomonadota</taxon>
        <taxon>Gammaproteobacteria</taxon>
        <taxon>Lysobacterales</taxon>
        <taxon>Lysobacteraceae</taxon>
        <taxon>Stenotrophomonas</taxon>
    </lineage>
</organism>
<evidence type="ECO:0000313" key="2">
    <source>
        <dbReference type="EMBL" id="MFC6068651.1"/>
    </source>
</evidence>
<protein>
    <recommendedName>
        <fullName evidence="4">Terminase</fullName>
    </recommendedName>
</protein>
<dbReference type="RefSeq" id="WP_367141423.1">
    <property type="nucleotide sequence ID" value="NZ_JBFLAA010000005.1"/>
</dbReference>
<dbReference type="EMBL" id="JBHRFL010000003">
    <property type="protein sequence ID" value="MFC6068651.1"/>
    <property type="molecule type" value="Genomic_DNA"/>
</dbReference>
<feature type="region of interest" description="Disordered" evidence="1">
    <location>
        <begin position="509"/>
        <end position="546"/>
    </location>
</feature>
<reference evidence="2 3" key="1">
    <citation type="submission" date="2024-09" db="EMBL/GenBank/DDBJ databases">
        <title>Whole genome analysis of Stenotrophomonas geniculata MK-1, and its biological control impact on peanut foliage fungus diseases.</title>
        <authorList>
            <person name="Ahsan T."/>
        </authorList>
    </citation>
    <scope>NUCLEOTIDE SEQUENCE [LARGE SCALE GENOMIC DNA]</scope>
    <source>
        <strain evidence="2 3">MK-1</strain>
    </source>
</reference>
<accession>A0ABW1MYV3</accession>
<dbReference type="Proteomes" id="UP001596115">
    <property type="component" value="Unassembled WGS sequence"/>
</dbReference>
<keyword evidence="3" id="KW-1185">Reference proteome</keyword>
<sequence length="546" mass="60997">MAENAPRITREAAAAELLRRRRSRDSLKAFALSIPIPGAPVDDDPSSWVCAPAERLPMAQHHELLLDKVEECLRKPMGRLMVFMPPGSAKSTYAGVVAPPWAMGKWPGFKVISTSYAAKPAYRSSKRCRAICASPEYASIWERPTMLRDGSAAVDEWELTNDSGLLAAGILGGVTSARADALIIDDPVAGRAEADSPTIQASTRAAYDDDLLTRLKPGASIILIQTRWHPEDLAGSILPQDWDGESGPIQCRDGQVWEVLCIPAQADRADDPLGRKIGEYLWPEWFSPEHWAQYKAKARTWASLYQGRPKAESGNQFNMSDFDDLWYDPEELPARLKKYGASDFAVTERDLEKKSEPDYTEHGVVGLDDGSSRPDGLSVLWIVDWWAQQVELDKSVAAQLSLIKQHKPLWWFGEVGGQENAVKPVRRLLQKEDNMFANYEYLPHIGDKVAKVQAFRALVQEGRVRFPRGNALVKRLVDLLVNFPRARFDDGVDVCGLLGRGIADMVPASKPSVSKRKAPKPFTDPWYAARERADRGDEEEKARYYR</sequence>
<comment type="caution">
    <text evidence="2">The sequence shown here is derived from an EMBL/GenBank/DDBJ whole genome shotgun (WGS) entry which is preliminary data.</text>
</comment>
<name>A0ABW1MYV3_9GAMM</name>
<evidence type="ECO:0000313" key="3">
    <source>
        <dbReference type="Proteomes" id="UP001596115"/>
    </source>
</evidence>
<feature type="compositionally biased region" description="Basic and acidic residues" evidence="1">
    <location>
        <begin position="529"/>
        <end position="546"/>
    </location>
</feature>
<evidence type="ECO:0008006" key="4">
    <source>
        <dbReference type="Google" id="ProtNLM"/>
    </source>
</evidence>
<evidence type="ECO:0000256" key="1">
    <source>
        <dbReference type="SAM" id="MobiDB-lite"/>
    </source>
</evidence>